<dbReference type="EMBL" id="JAHWGI010001240">
    <property type="protein sequence ID" value="KAK3925834.1"/>
    <property type="molecule type" value="Genomic_DNA"/>
</dbReference>
<feature type="region of interest" description="Disordered" evidence="1">
    <location>
        <begin position="49"/>
        <end position="127"/>
    </location>
</feature>
<reference evidence="2" key="2">
    <citation type="journal article" date="2023" name="BMC Genomics">
        <title>Pest status, molecular evolution, and epigenetic factors derived from the genome assembly of Frankliniella fusca, a thysanopteran phytovirus vector.</title>
        <authorList>
            <person name="Catto M.A."/>
            <person name="Labadie P.E."/>
            <person name="Jacobson A.L."/>
            <person name="Kennedy G.G."/>
            <person name="Srinivasan R."/>
            <person name="Hunt B.G."/>
        </authorList>
    </citation>
    <scope>NUCLEOTIDE SEQUENCE</scope>
    <source>
        <strain evidence="2">PL_HMW_Pooled</strain>
    </source>
</reference>
<dbReference type="AlphaFoldDB" id="A0AAE1LP83"/>
<keyword evidence="3" id="KW-1185">Reference proteome</keyword>
<feature type="compositionally biased region" description="Low complexity" evidence="1">
    <location>
        <begin position="88"/>
        <end position="101"/>
    </location>
</feature>
<evidence type="ECO:0000313" key="3">
    <source>
        <dbReference type="Proteomes" id="UP001219518"/>
    </source>
</evidence>
<evidence type="ECO:0000313" key="2">
    <source>
        <dbReference type="EMBL" id="KAK3925834.1"/>
    </source>
</evidence>
<dbReference type="GO" id="GO:0016853">
    <property type="term" value="F:isomerase activity"/>
    <property type="evidence" value="ECO:0007669"/>
    <property type="project" value="UniProtKB-KW"/>
</dbReference>
<proteinExistence type="predicted"/>
<protein>
    <submittedName>
        <fullName evidence="2">Methylthioribose-1-phosphate isomerase</fullName>
    </submittedName>
</protein>
<evidence type="ECO:0000256" key="1">
    <source>
        <dbReference type="SAM" id="MobiDB-lite"/>
    </source>
</evidence>
<feature type="compositionally biased region" description="Low complexity" evidence="1">
    <location>
        <begin position="110"/>
        <end position="127"/>
    </location>
</feature>
<organism evidence="2 3">
    <name type="scientific">Frankliniella fusca</name>
    <dbReference type="NCBI Taxonomy" id="407009"/>
    <lineage>
        <taxon>Eukaryota</taxon>
        <taxon>Metazoa</taxon>
        <taxon>Ecdysozoa</taxon>
        <taxon>Arthropoda</taxon>
        <taxon>Hexapoda</taxon>
        <taxon>Insecta</taxon>
        <taxon>Pterygota</taxon>
        <taxon>Neoptera</taxon>
        <taxon>Paraneoptera</taxon>
        <taxon>Thysanoptera</taxon>
        <taxon>Terebrantia</taxon>
        <taxon>Thripoidea</taxon>
        <taxon>Thripidae</taxon>
        <taxon>Frankliniella</taxon>
    </lineage>
</organism>
<feature type="non-terminal residue" evidence="2">
    <location>
        <position position="127"/>
    </location>
</feature>
<keyword evidence="2" id="KW-0413">Isomerase</keyword>
<name>A0AAE1LP83_9NEOP</name>
<comment type="caution">
    <text evidence="2">The sequence shown here is derived from an EMBL/GenBank/DDBJ whole genome shotgun (WGS) entry which is preliminary data.</text>
</comment>
<feature type="compositionally biased region" description="Polar residues" evidence="1">
    <location>
        <begin position="10"/>
        <end position="22"/>
    </location>
</feature>
<feature type="compositionally biased region" description="Polar residues" evidence="1">
    <location>
        <begin position="58"/>
        <end position="67"/>
    </location>
</feature>
<sequence>HSCTARARTGSRTPAASCTSRPAASASEIALCVRQQLRLALSRTVSRIASRVGEQPRTAGQTATISQGPGVRSRRPRRMATSSAGTRLGPSSPGAGAPGTPTGTGGGLGSARAACRATPATPSGADM</sequence>
<reference evidence="2" key="1">
    <citation type="submission" date="2021-07" db="EMBL/GenBank/DDBJ databases">
        <authorList>
            <person name="Catto M.A."/>
            <person name="Jacobson A."/>
            <person name="Kennedy G."/>
            <person name="Labadie P."/>
            <person name="Hunt B.G."/>
            <person name="Srinivasan R."/>
        </authorList>
    </citation>
    <scope>NUCLEOTIDE SEQUENCE</scope>
    <source>
        <strain evidence="2">PL_HMW_Pooled</strain>
        <tissue evidence="2">Head</tissue>
    </source>
</reference>
<gene>
    <name evidence="2" type="ORF">KUF71_014083</name>
</gene>
<feature type="region of interest" description="Disordered" evidence="1">
    <location>
        <begin position="1"/>
        <end position="26"/>
    </location>
</feature>
<dbReference type="Proteomes" id="UP001219518">
    <property type="component" value="Unassembled WGS sequence"/>
</dbReference>
<accession>A0AAE1LP83</accession>